<accession>A0AAW8DFS0</accession>
<protein>
    <recommendedName>
        <fullName evidence="5">DUF1508 domain-containing protein</fullName>
    </recommendedName>
</protein>
<dbReference type="EMBL" id="JAUSTF010000004">
    <property type="protein sequence ID" value="MDQ0180819.1"/>
    <property type="molecule type" value="Genomic_DNA"/>
</dbReference>
<proteinExistence type="predicted"/>
<comment type="caution">
    <text evidence="1">The sequence shown here is derived from an EMBL/GenBank/DDBJ whole genome shotgun (WGS) entry which is preliminary data.</text>
</comment>
<evidence type="ECO:0000313" key="2">
    <source>
        <dbReference type="EMBL" id="MDQ0180819.1"/>
    </source>
</evidence>
<evidence type="ECO:0000313" key="3">
    <source>
        <dbReference type="Proteomes" id="UP001230951"/>
    </source>
</evidence>
<keyword evidence="3" id="KW-1185">Reference proteome</keyword>
<gene>
    <name evidence="1" type="ORF">J2S90_001707</name>
    <name evidence="2" type="ORF">J2S93_002246</name>
</gene>
<dbReference type="Proteomes" id="UP001230951">
    <property type="component" value="Unassembled WGS sequence"/>
</dbReference>
<evidence type="ECO:0008006" key="5">
    <source>
        <dbReference type="Google" id="ProtNLM"/>
    </source>
</evidence>
<name>A0AAW8DFS0_9MICC</name>
<dbReference type="EMBL" id="JAUSRG010000003">
    <property type="protein sequence ID" value="MDP9904752.1"/>
    <property type="molecule type" value="Genomic_DNA"/>
</dbReference>
<organism evidence="1 4">
    <name type="scientific">Arthrobacter bambusae</name>
    <dbReference type="NCBI Taxonomy" id="1338426"/>
    <lineage>
        <taxon>Bacteria</taxon>
        <taxon>Bacillati</taxon>
        <taxon>Actinomycetota</taxon>
        <taxon>Actinomycetes</taxon>
        <taxon>Micrococcales</taxon>
        <taxon>Micrococcaceae</taxon>
        <taxon>Arthrobacter</taxon>
    </lineage>
</organism>
<dbReference type="AlphaFoldDB" id="A0AAW8DFS0"/>
<dbReference type="Proteomes" id="UP001242995">
    <property type="component" value="Unassembled WGS sequence"/>
</dbReference>
<evidence type="ECO:0000313" key="1">
    <source>
        <dbReference type="EMBL" id="MDP9904752.1"/>
    </source>
</evidence>
<reference evidence="1 3" key="1">
    <citation type="submission" date="2023-07" db="EMBL/GenBank/DDBJ databases">
        <title>Sorghum-associated microbial communities from plants grown in Nebraska, USA.</title>
        <authorList>
            <person name="Schachtman D."/>
        </authorList>
    </citation>
    <scope>NUCLEOTIDE SEQUENCE</scope>
    <source>
        <strain evidence="1">DS1006</strain>
        <strain evidence="2 3">DS1016</strain>
    </source>
</reference>
<evidence type="ECO:0000313" key="4">
    <source>
        <dbReference type="Proteomes" id="UP001242995"/>
    </source>
</evidence>
<sequence length="83" mass="9012">MASTFDPALTESTHLIDAHLVHIYKVGGGTIGRRYQGNWAYRIHQNGRVIASGEDLYTGAPKTHHEVAALALEFSLAPAGARR</sequence>
<dbReference type="RefSeq" id="WP_306960649.1">
    <property type="nucleotide sequence ID" value="NZ_JAUSRG010000003.1"/>
</dbReference>